<evidence type="ECO:0000256" key="3">
    <source>
        <dbReference type="ARBA" id="ARBA00023163"/>
    </source>
</evidence>
<evidence type="ECO:0000256" key="2">
    <source>
        <dbReference type="ARBA" id="ARBA00023125"/>
    </source>
</evidence>
<dbReference type="PRINTS" id="PR00455">
    <property type="entry name" value="HTHTETR"/>
</dbReference>
<comment type="caution">
    <text evidence="6">The sequence shown here is derived from an EMBL/GenBank/DDBJ whole genome shotgun (WGS) entry which is preliminary data.</text>
</comment>
<dbReference type="InterPro" id="IPR036271">
    <property type="entry name" value="Tet_transcr_reg_TetR-rel_C_sf"/>
</dbReference>
<name>A0A964UVG1_9ACTN</name>
<dbReference type="GO" id="GO:0000976">
    <property type="term" value="F:transcription cis-regulatory region binding"/>
    <property type="evidence" value="ECO:0007669"/>
    <property type="project" value="TreeGrafter"/>
</dbReference>
<keyword evidence="1" id="KW-0805">Transcription regulation</keyword>
<dbReference type="Gene3D" id="1.10.10.60">
    <property type="entry name" value="Homeodomain-like"/>
    <property type="match status" value="1"/>
</dbReference>
<dbReference type="EMBL" id="JAAAHS010000434">
    <property type="protein sequence ID" value="NBE56163.1"/>
    <property type="molecule type" value="Genomic_DNA"/>
</dbReference>
<dbReference type="InterPro" id="IPR009057">
    <property type="entry name" value="Homeodomain-like_sf"/>
</dbReference>
<proteinExistence type="predicted"/>
<sequence>MAHVTAAERRPQLIKAAIALMAREGVAAGSTRAIAAELGVAQATVHYTFGTKEDLYRAVMAKLTDDLVRQVKGSAPVDAGFEETVAAMTAALWRTVRERPADHQLLNELSMLALRTPKLREVLDSHYREVVAVTSGLVSEAAERTGRELAVPAATVARFFLATFEGLTLQHLTLPDERAELPALQALVGGVVALADGTLKPVPLPGLAP</sequence>
<dbReference type="PROSITE" id="PS50977">
    <property type="entry name" value="HTH_TETR_2"/>
    <property type="match status" value="1"/>
</dbReference>
<dbReference type="AlphaFoldDB" id="A0A964UVG1"/>
<organism evidence="6 7">
    <name type="scientific">Streptomyces boluensis</name>
    <dbReference type="NCBI Taxonomy" id="1775135"/>
    <lineage>
        <taxon>Bacteria</taxon>
        <taxon>Bacillati</taxon>
        <taxon>Actinomycetota</taxon>
        <taxon>Actinomycetes</taxon>
        <taxon>Kitasatosporales</taxon>
        <taxon>Streptomycetaceae</taxon>
        <taxon>Streptomyces</taxon>
    </lineage>
</organism>
<evidence type="ECO:0000259" key="5">
    <source>
        <dbReference type="PROSITE" id="PS50977"/>
    </source>
</evidence>
<dbReference type="InterPro" id="IPR041583">
    <property type="entry name" value="TetR_C_31"/>
</dbReference>
<keyword evidence="3" id="KW-0804">Transcription</keyword>
<dbReference type="PANTHER" id="PTHR30055">
    <property type="entry name" value="HTH-TYPE TRANSCRIPTIONAL REGULATOR RUTR"/>
    <property type="match status" value="1"/>
</dbReference>
<dbReference type="SUPFAM" id="SSF46689">
    <property type="entry name" value="Homeodomain-like"/>
    <property type="match status" value="1"/>
</dbReference>
<dbReference type="PANTHER" id="PTHR30055:SF234">
    <property type="entry name" value="HTH-TYPE TRANSCRIPTIONAL REGULATOR BETI"/>
    <property type="match status" value="1"/>
</dbReference>
<feature type="DNA-binding region" description="H-T-H motif" evidence="4">
    <location>
        <begin position="30"/>
        <end position="49"/>
    </location>
</feature>
<dbReference type="InterPro" id="IPR001647">
    <property type="entry name" value="HTH_TetR"/>
</dbReference>
<feature type="domain" description="HTH tetR-type" evidence="5">
    <location>
        <begin position="7"/>
        <end position="67"/>
    </location>
</feature>
<evidence type="ECO:0000256" key="1">
    <source>
        <dbReference type="ARBA" id="ARBA00023015"/>
    </source>
</evidence>
<dbReference type="SUPFAM" id="SSF48498">
    <property type="entry name" value="Tetracyclin repressor-like, C-terminal domain"/>
    <property type="match status" value="1"/>
</dbReference>
<protein>
    <submittedName>
        <fullName evidence="6">TetR family transcriptional regulator</fullName>
    </submittedName>
</protein>
<evidence type="ECO:0000313" key="7">
    <source>
        <dbReference type="Proteomes" id="UP000598297"/>
    </source>
</evidence>
<reference evidence="6" key="1">
    <citation type="submission" date="2020-01" db="EMBL/GenBank/DDBJ databases">
        <title>Whole-genome analyses of novel actinobacteria.</title>
        <authorList>
            <person name="Sahin N."/>
        </authorList>
    </citation>
    <scope>NUCLEOTIDE SEQUENCE</scope>
    <source>
        <strain evidence="6">YC537</strain>
    </source>
</reference>
<dbReference type="Gene3D" id="1.10.357.10">
    <property type="entry name" value="Tetracycline Repressor, domain 2"/>
    <property type="match status" value="1"/>
</dbReference>
<evidence type="ECO:0000313" key="6">
    <source>
        <dbReference type="EMBL" id="NBE56163.1"/>
    </source>
</evidence>
<dbReference type="InterPro" id="IPR050109">
    <property type="entry name" value="HTH-type_TetR-like_transc_reg"/>
</dbReference>
<keyword evidence="7" id="KW-1185">Reference proteome</keyword>
<dbReference type="OrthoDB" id="5242433at2"/>
<dbReference type="Proteomes" id="UP000598297">
    <property type="component" value="Unassembled WGS sequence"/>
</dbReference>
<accession>A0A964UVG1</accession>
<dbReference type="Pfam" id="PF00440">
    <property type="entry name" value="TetR_N"/>
    <property type="match status" value="1"/>
</dbReference>
<dbReference type="RefSeq" id="WP_161704597.1">
    <property type="nucleotide sequence ID" value="NZ_JAAAHS010000434.1"/>
</dbReference>
<dbReference type="Pfam" id="PF17940">
    <property type="entry name" value="TetR_C_31"/>
    <property type="match status" value="1"/>
</dbReference>
<dbReference type="GO" id="GO:0003700">
    <property type="term" value="F:DNA-binding transcription factor activity"/>
    <property type="evidence" value="ECO:0007669"/>
    <property type="project" value="TreeGrafter"/>
</dbReference>
<evidence type="ECO:0000256" key="4">
    <source>
        <dbReference type="PROSITE-ProRule" id="PRU00335"/>
    </source>
</evidence>
<gene>
    <name evidence="6" type="ORF">GUY60_32975</name>
</gene>
<keyword evidence="2 4" id="KW-0238">DNA-binding</keyword>